<name>A0A133XLH6_9RHOO</name>
<dbReference type="Pfam" id="PF19029">
    <property type="entry name" value="DUF883_C"/>
    <property type="match status" value="1"/>
</dbReference>
<dbReference type="GO" id="GO:0043022">
    <property type="term" value="F:ribosome binding"/>
    <property type="evidence" value="ECO:0007669"/>
    <property type="project" value="InterPro"/>
</dbReference>
<evidence type="ECO:0000313" key="3">
    <source>
        <dbReference type="Proteomes" id="UP000070186"/>
    </source>
</evidence>
<dbReference type="STRING" id="281362.AT959_05375"/>
<comment type="caution">
    <text evidence="2">The sequence shown here is derived from an EMBL/GenBank/DDBJ whole genome shotgun (WGS) entry which is preliminary data.</text>
</comment>
<dbReference type="AlphaFoldDB" id="A0A133XLH6"/>
<gene>
    <name evidence="2" type="ORF">AT959_05375</name>
</gene>
<keyword evidence="3" id="KW-1185">Reference proteome</keyword>
<dbReference type="PANTHER" id="PTHR35893:SF3">
    <property type="entry name" value="INNER MEMBRANE PROTEIN"/>
    <property type="match status" value="1"/>
</dbReference>
<dbReference type="EMBL" id="LODL01000010">
    <property type="protein sequence ID" value="KXB31781.1"/>
    <property type="molecule type" value="Genomic_DNA"/>
</dbReference>
<sequence length="115" mass="12001">MMTTENTNQGTVEGSKQALVKDLKNVVGDANALIGNVAAATTDELLTARTKLEARLAQTKTRLLDASAALTAKARCSADATDEYVRNNPWKVLGVAAAAGAVIGAMLSRRRAADD</sequence>
<reference evidence="2 3" key="1">
    <citation type="submission" date="2015-12" db="EMBL/GenBank/DDBJ databases">
        <title>Nitrous oxide reduction kinetics distinguish bacteria harboring typical versus atypical NosZ.</title>
        <authorList>
            <person name="Yoon S."/>
            <person name="Nissen S."/>
            <person name="Park D."/>
            <person name="Sanford R.A."/>
            <person name="Loeffler F.E."/>
        </authorList>
    </citation>
    <scope>NUCLEOTIDE SEQUENCE [LARGE SCALE GENOMIC DNA]</scope>
    <source>
        <strain evidence="2 3">ATCC BAA-841</strain>
    </source>
</reference>
<dbReference type="Proteomes" id="UP000070186">
    <property type="component" value="Unassembled WGS sequence"/>
</dbReference>
<feature type="domain" description="DUF883" evidence="1">
    <location>
        <begin position="81"/>
        <end position="110"/>
    </location>
</feature>
<protein>
    <recommendedName>
        <fullName evidence="1">DUF883 domain-containing protein</fullName>
    </recommendedName>
</protein>
<organism evidence="2 3">
    <name type="scientific">Dechloromonas denitrificans</name>
    <dbReference type="NCBI Taxonomy" id="281362"/>
    <lineage>
        <taxon>Bacteria</taxon>
        <taxon>Pseudomonadati</taxon>
        <taxon>Pseudomonadota</taxon>
        <taxon>Betaproteobacteria</taxon>
        <taxon>Rhodocyclales</taxon>
        <taxon>Azonexaceae</taxon>
        <taxon>Dechloromonas</taxon>
    </lineage>
</organism>
<proteinExistence type="predicted"/>
<dbReference type="InterPro" id="IPR043605">
    <property type="entry name" value="DUF883_C"/>
</dbReference>
<dbReference type="InterPro" id="IPR010279">
    <property type="entry name" value="YqjD/ElaB"/>
</dbReference>
<evidence type="ECO:0000313" key="2">
    <source>
        <dbReference type="EMBL" id="KXB31781.1"/>
    </source>
</evidence>
<dbReference type="PANTHER" id="PTHR35893">
    <property type="entry name" value="INNER MEMBRANE PROTEIN-RELATED"/>
    <property type="match status" value="1"/>
</dbReference>
<accession>A0A133XLH6</accession>
<dbReference type="RefSeq" id="WP_066881362.1">
    <property type="nucleotide sequence ID" value="NZ_LODL01000010.1"/>
</dbReference>
<evidence type="ECO:0000259" key="1">
    <source>
        <dbReference type="Pfam" id="PF19029"/>
    </source>
</evidence>